<feature type="region of interest" description="Disordered" evidence="1">
    <location>
        <begin position="1"/>
        <end position="22"/>
    </location>
</feature>
<reference evidence="2" key="2">
    <citation type="submission" date="2016-06" db="EMBL/GenBank/DDBJ databases">
        <title>The genome of a short-lived fish provides insights into sex chromosome evolution and the genetic control of aging.</title>
        <authorList>
            <person name="Reichwald K."/>
            <person name="Felder M."/>
            <person name="Petzold A."/>
            <person name="Koch P."/>
            <person name="Groth M."/>
            <person name="Platzer M."/>
        </authorList>
    </citation>
    <scope>NUCLEOTIDE SEQUENCE</scope>
    <source>
        <tissue evidence="2">Brain</tissue>
    </source>
</reference>
<accession>A0A1A8DDU4</accession>
<feature type="region of interest" description="Disordered" evidence="1">
    <location>
        <begin position="96"/>
        <end position="129"/>
    </location>
</feature>
<evidence type="ECO:0000313" key="2">
    <source>
        <dbReference type="EMBL" id="SBQ32252.1"/>
    </source>
</evidence>
<organism evidence="2">
    <name type="scientific">Nothobranchius kadleci</name>
    <name type="common">African annual killifish</name>
    <dbReference type="NCBI Taxonomy" id="1051664"/>
    <lineage>
        <taxon>Eukaryota</taxon>
        <taxon>Metazoa</taxon>
        <taxon>Chordata</taxon>
        <taxon>Craniata</taxon>
        <taxon>Vertebrata</taxon>
        <taxon>Euteleostomi</taxon>
        <taxon>Actinopterygii</taxon>
        <taxon>Neopterygii</taxon>
        <taxon>Teleostei</taxon>
        <taxon>Neoteleostei</taxon>
        <taxon>Acanthomorphata</taxon>
        <taxon>Ovalentaria</taxon>
        <taxon>Atherinomorphae</taxon>
        <taxon>Cyprinodontiformes</taxon>
        <taxon>Nothobranchiidae</taxon>
        <taxon>Nothobranchius</taxon>
    </lineage>
</organism>
<proteinExistence type="predicted"/>
<sequence>LSRTAQGKKEGGKDDDHRGGDLCPLLAAVPRLLHFDGPQQASGQVEVHPAGVPVGSVAGDELHHVQPHHLLLPQWQVQGWFQAGFPMVSLRSDVELRRARAPKHQTSPVSPEQHVHPHSSRHQHPEQKQ</sequence>
<feature type="compositionally biased region" description="Basic and acidic residues" evidence="1">
    <location>
        <begin position="7"/>
        <end position="20"/>
    </location>
</feature>
<dbReference type="EMBL" id="HAEA01003772">
    <property type="protein sequence ID" value="SBQ32252.1"/>
    <property type="molecule type" value="Transcribed_RNA"/>
</dbReference>
<protein>
    <submittedName>
        <fullName evidence="2">Tachykinin receptor 3</fullName>
    </submittedName>
</protein>
<dbReference type="AlphaFoldDB" id="A0A1A8DDU4"/>
<reference evidence="2" key="1">
    <citation type="submission" date="2016-05" db="EMBL/GenBank/DDBJ databases">
        <authorList>
            <person name="Lavstsen T."/>
            <person name="Jespersen J.S."/>
        </authorList>
    </citation>
    <scope>NUCLEOTIDE SEQUENCE</scope>
    <source>
        <tissue evidence="2">Brain</tissue>
    </source>
</reference>
<feature type="non-terminal residue" evidence="2">
    <location>
        <position position="129"/>
    </location>
</feature>
<name>A0A1A8DDU4_NOTKA</name>
<evidence type="ECO:0000256" key="1">
    <source>
        <dbReference type="SAM" id="MobiDB-lite"/>
    </source>
</evidence>
<keyword evidence="2" id="KW-0675">Receptor</keyword>
<feature type="non-terminal residue" evidence="2">
    <location>
        <position position="1"/>
    </location>
</feature>
<gene>
    <name evidence="2" type="primary">TACR3</name>
</gene>